<protein>
    <submittedName>
        <fullName evidence="2">ParB domain protein nuclease</fullName>
    </submittedName>
</protein>
<dbReference type="eggNOG" id="COG1475">
    <property type="taxonomic scope" value="Bacteria"/>
</dbReference>
<dbReference type="Pfam" id="PF02195">
    <property type="entry name" value="ParB_N"/>
    <property type="match status" value="1"/>
</dbReference>
<reference evidence="3" key="1">
    <citation type="submission" date="2010-11" db="EMBL/GenBank/DDBJ databases">
        <title>The complete sequence of plasmid of Oceanithermus profundus DSM 14977.</title>
        <authorList>
            <consortium name="US DOE Joint Genome Institute (JGI-PGF)"/>
            <person name="Lucas S."/>
            <person name="Copeland A."/>
            <person name="Lapidus A."/>
            <person name="Bruce D."/>
            <person name="Goodwin L."/>
            <person name="Pitluck S."/>
            <person name="Kyrpides N."/>
            <person name="Mavromatis K."/>
            <person name="Pagani I."/>
            <person name="Ivanova N."/>
            <person name="Zhang X."/>
            <person name="Brettin T."/>
            <person name="Detter J.C."/>
            <person name="Tapia R."/>
            <person name="Han C."/>
            <person name="Land M."/>
            <person name="Hauser L."/>
            <person name="Markowitz V."/>
            <person name="Cheng J.-F."/>
            <person name="Hugenholtz P."/>
            <person name="Woyke T."/>
            <person name="Wu D."/>
            <person name="Tindall B."/>
            <person name="Faehnrich R."/>
            <person name="Brambilla E."/>
            <person name="Klenk H.-P."/>
            <person name="Eisen J.A."/>
        </authorList>
    </citation>
    <scope>NUCLEOTIDE SEQUENCE [LARGE SCALE GENOMIC DNA]</scope>
    <source>
        <strain evidence="3">DSM 14977 / NBRC 100410 / VKM B-2274 / 506</strain>
        <plasmid evidence="3">Plasmid pOCEPR01</plasmid>
    </source>
</reference>
<keyword evidence="3" id="KW-1185">Reference proteome</keyword>
<dbReference type="InterPro" id="IPR003115">
    <property type="entry name" value="ParB_N"/>
</dbReference>
<dbReference type="Gene3D" id="3.90.1530.10">
    <property type="entry name" value="Conserved hypothetical protein from pyrococcus furiosus pfu- 392566-001, ParB domain"/>
    <property type="match status" value="1"/>
</dbReference>
<dbReference type="KEGG" id="opr:Ocepr_2326"/>
<dbReference type="InterPro" id="IPR036086">
    <property type="entry name" value="ParB/Sulfiredoxin_sf"/>
</dbReference>
<dbReference type="SUPFAM" id="SSF110849">
    <property type="entry name" value="ParB/Sulfiredoxin"/>
    <property type="match status" value="1"/>
</dbReference>
<sequence length="324" mass="36176">MHDDAKKFETVVVALGDLEPPYPRAIDERRVEHLVEDIREHGLKEPLLITSDSIPPEKWYVVDGLHRLEALRRLGWSTTHAVWSPTLVPEDTRARILWRGRPPEVERVWVLIVRAARSLEVPAEEAHGFLFDLIQALQRAKSLFGDVPANEAVRLARAALEEVEGDAAPLNSSLHEAIALIGSDRAQITSLHLSEAGIPDWAEFLHGRLRLLVLPTLFLEKAVRNGISSSMLFALKAAHDGGAPDALIEAYLEHPTGENLERLEPWLSDGKEGKQEPATALITKTKKLARLIRKRLRDTQDPSLLSRLSEILTEAEKILEEATA</sequence>
<reference evidence="2 3" key="2">
    <citation type="journal article" date="2011" name="Stand. Genomic Sci.">
        <title>Complete genome sequence of Oceanithermus profundus type strain (506).</title>
        <authorList>
            <person name="Pati A."/>
            <person name="Zhang X."/>
            <person name="Lapidus A."/>
            <person name="Nolan M."/>
            <person name="Lucas S."/>
            <person name="Del Rio T.G."/>
            <person name="Tice H."/>
            <person name="Cheng J.F."/>
            <person name="Tapia R."/>
            <person name="Han C."/>
            <person name="Goodwin L."/>
            <person name="Pitluck S."/>
            <person name="Liolios K."/>
            <person name="Pagani I."/>
            <person name="Ivanova N."/>
            <person name="Mavromatis K."/>
            <person name="Chen A."/>
            <person name="Palaniappan K."/>
            <person name="Hauser L."/>
            <person name="Jeffries C.D."/>
            <person name="Brambilla E.M."/>
            <person name="Rohl A."/>
            <person name="Mwirichia R."/>
            <person name="Rohde M."/>
            <person name="Tindall B.J."/>
            <person name="Sikorski J."/>
            <person name="Wirth R."/>
            <person name="Goker M."/>
            <person name="Woyke T."/>
            <person name="Detter J.C."/>
            <person name="Bristow J."/>
            <person name="Eisen J.A."/>
            <person name="Markowitz V."/>
            <person name="Hugenholtz P."/>
            <person name="Kyrpides N.C."/>
            <person name="Klenk H.P."/>
            <person name="Land M."/>
        </authorList>
    </citation>
    <scope>NUCLEOTIDE SEQUENCE [LARGE SCALE GENOMIC DNA]</scope>
    <source>
        <strain evidence="3">DSM 14977 / NBRC 100410 / VKM B-2274 / 506</strain>
        <plasmid evidence="3">Plasmid pOCEPR01</plasmid>
    </source>
</reference>
<dbReference type="CDD" id="cd16387">
    <property type="entry name" value="ParB_N_Srx"/>
    <property type="match status" value="1"/>
</dbReference>
<organism evidence="2 3">
    <name type="scientific">Oceanithermus profundus (strain DSM 14977 / NBRC 100410 / VKM B-2274 / 506)</name>
    <dbReference type="NCBI Taxonomy" id="670487"/>
    <lineage>
        <taxon>Bacteria</taxon>
        <taxon>Thermotogati</taxon>
        <taxon>Deinococcota</taxon>
        <taxon>Deinococci</taxon>
        <taxon>Thermales</taxon>
        <taxon>Thermaceae</taxon>
        <taxon>Oceanithermus</taxon>
    </lineage>
</organism>
<dbReference type="SMART" id="SM00470">
    <property type="entry name" value="ParB"/>
    <property type="match status" value="1"/>
</dbReference>
<geneLocation type="plasmid" evidence="2 3">
    <name>pOCEPR01</name>
</geneLocation>
<dbReference type="HOGENOM" id="CLU_857473_0_0_0"/>
<evidence type="ECO:0000259" key="1">
    <source>
        <dbReference type="SMART" id="SM00470"/>
    </source>
</evidence>
<feature type="domain" description="ParB-like N-terminal" evidence="1">
    <location>
        <begin position="11"/>
        <end position="101"/>
    </location>
</feature>
<accession>E4UAJ5</accession>
<dbReference type="OrthoDB" id="9816381at2"/>
<evidence type="ECO:0000313" key="3">
    <source>
        <dbReference type="Proteomes" id="UP000008722"/>
    </source>
</evidence>
<name>E4UAJ5_OCEP5</name>
<dbReference type="RefSeq" id="WP_013449754.1">
    <property type="nucleotide sequence ID" value="NC_014753.1"/>
</dbReference>
<proteinExistence type="predicted"/>
<dbReference type="EMBL" id="CP002362">
    <property type="protein sequence ID" value="ADR37774.1"/>
    <property type="molecule type" value="Genomic_DNA"/>
</dbReference>
<dbReference type="AlphaFoldDB" id="E4UAJ5"/>
<evidence type="ECO:0000313" key="2">
    <source>
        <dbReference type="EMBL" id="ADR37774.1"/>
    </source>
</evidence>
<keyword evidence="2" id="KW-0614">Plasmid</keyword>
<gene>
    <name evidence="2" type="ordered locus">Ocepr_2326</name>
</gene>
<dbReference type="Proteomes" id="UP000008722">
    <property type="component" value="Plasmid pOCEPR01"/>
</dbReference>